<dbReference type="AlphaFoldDB" id="A0A7R9PPX2"/>
<proteinExistence type="predicted"/>
<accession>A0A7R9PPX2</accession>
<feature type="region of interest" description="Disordered" evidence="1">
    <location>
        <begin position="60"/>
        <end position="86"/>
    </location>
</feature>
<dbReference type="EMBL" id="OE843858">
    <property type="protein sequence ID" value="CAD7604109.1"/>
    <property type="molecule type" value="Genomic_DNA"/>
</dbReference>
<organism evidence="2">
    <name type="scientific">Timema genevievae</name>
    <name type="common">Walking stick</name>
    <dbReference type="NCBI Taxonomy" id="629358"/>
    <lineage>
        <taxon>Eukaryota</taxon>
        <taxon>Metazoa</taxon>
        <taxon>Ecdysozoa</taxon>
        <taxon>Arthropoda</taxon>
        <taxon>Hexapoda</taxon>
        <taxon>Insecta</taxon>
        <taxon>Pterygota</taxon>
        <taxon>Neoptera</taxon>
        <taxon>Polyneoptera</taxon>
        <taxon>Phasmatodea</taxon>
        <taxon>Timematodea</taxon>
        <taxon>Timematoidea</taxon>
        <taxon>Timematidae</taxon>
        <taxon>Timema</taxon>
    </lineage>
</organism>
<gene>
    <name evidence="2" type="ORF">TGEB3V08_LOCUS9017</name>
</gene>
<evidence type="ECO:0000313" key="2">
    <source>
        <dbReference type="EMBL" id="CAD7604109.1"/>
    </source>
</evidence>
<protein>
    <submittedName>
        <fullName evidence="2">Uncharacterized protein</fullName>
    </submittedName>
</protein>
<sequence>MEELDACNVTFSDAATEGPSSRVYHEPLFRIPTRVELRTLTHLAKRPAVDIAFQDLSFTVPSAAGKGDGPGGTNQMKDSPSPALDG</sequence>
<reference evidence="2" key="1">
    <citation type="submission" date="2020-11" db="EMBL/GenBank/DDBJ databases">
        <authorList>
            <person name="Tran Van P."/>
        </authorList>
    </citation>
    <scope>NUCLEOTIDE SEQUENCE</scope>
</reference>
<evidence type="ECO:0000256" key="1">
    <source>
        <dbReference type="SAM" id="MobiDB-lite"/>
    </source>
</evidence>
<name>A0A7R9PPX2_TIMGE</name>